<dbReference type="Pfam" id="PF07714">
    <property type="entry name" value="PK_Tyr_Ser-Thr"/>
    <property type="match status" value="1"/>
</dbReference>
<feature type="binding site" evidence="14">
    <location>
        <position position="36"/>
    </location>
    <ligand>
        <name>ATP</name>
        <dbReference type="ChEBI" id="CHEBI:30616"/>
    </ligand>
</feature>
<evidence type="ECO:0000256" key="9">
    <source>
        <dbReference type="ARBA" id="ARBA00022777"/>
    </source>
</evidence>
<dbReference type="PROSITE" id="PS00107">
    <property type="entry name" value="PROTEIN_KINASE_ATP"/>
    <property type="match status" value="1"/>
</dbReference>
<dbReference type="SUPFAM" id="SSF56112">
    <property type="entry name" value="Protein kinase-like (PK-like)"/>
    <property type="match status" value="1"/>
</dbReference>
<dbReference type="HOGENOM" id="CLU_000288_7_35_1"/>
<dbReference type="InterPro" id="IPR001245">
    <property type="entry name" value="Ser-Thr/Tyr_kinase_cat_dom"/>
</dbReference>
<evidence type="ECO:0000256" key="10">
    <source>
        <dbReference type="ARBA" id="ARBA00022840"/>
    </source>
</evidence>
<gene>
    <name evidence="17" type="ORF">NEMVEDRAFT_v1g87118</name>
</gene>
<name>A7RMS1_NEMVE</name>
<comment type="cofactor">
    <cofactor evidence="1">
        <name>Mg(2+)</name>
        <dbReference type="ChEBI" id="CHEBI:18420"/>
    </cofactor>
</comment>
<evidence type="ECO:0000256" key="2">
    <source>
        <dbReference type="ARBA" id="ARBA00006529"/>
    </source>
</evidence>
<evidence type="ECO:0000256" key="1">
    <source>
        <dbReference type="ARBA" id="ARBA00001946"/>
    </source>
</evidence>
<feature type="non-terminal residue" evidence="17">
    <location>
        <position position="280"/>
    </location>
</feature>
<evidence type="ECO:0000256" key="4">
    <source>
        <dbReference type="ARBA" id="ARBA00017660"/>
    </source>
</evidence>
<dbReference type="Proteomes" id="UP000001593">
    <property type="component" value="Unassembled WGS sequence"/>
</dbReference>
<evidence type="ECO:0000256" key="8">
    <source>
        <dbReference type="ARBA" id="ARBA00022741"/>
    </source>
</evidence>
<dbReference type="GO" id="GO:0005737">
    <property type="term" value="C:cytoplasm"/>
    <property type="evidence" value="ECO:0000318"/>
    <property type="project" value="GO_Central"/>
</dbReference>
<evidence type="ECO:0000256" key="13">
    <source>
        <dbReference type="ARBA" id="ARBA00048329"/>
    </source>
</evidence>
<dbReference type="InterPro" id="IPR008271">
    <property type="entry name" value="Ser/Thr_kinase_AS"/>
</dbReference>
<dbReference type="FunFam" id="1.10.510.10:FF:000143">
    <property type="entry name" value="Mitogen-activated protein kinase kinase kinase 7"/>
    <property type="match status" value="1"/>
</dbReference>
<keyword evidence="8 14" id="KW-0547">Nucleotide-binding</keyword>
<evidence type="ECO:0000256" key="5">
    <source>
        <dbReference type="ARBA" id="ARBA00022527"/>
    </source>
</evidence>
<evidence type="ECO:0000256" key="11">
    <source>
        <dbReference type="ARBA" id="ARBA00022842"/>
    </source>
</evidence>
<evidence type="ECO:0000256" key="12">
    <source>
        <dbReference type="ARBA" id="ARBA00047559"/>
    </source>
</evidence>
<organism evidence="17 18">
    <name type="scientific">Nematostella vectensis</name>
    <name type="common">Starlet sea anemone</name>
    <dbReference type="NCBI Taxonomy" id="45351"/>
    <lineage>
        <taxon>Eukaryota</taxon>
        <taxon>Metazoa</taxon>
        <taxon>Cnidaria</taxon>
        <taxon>Anthozoa</taxon>
        <taxon>Hexacorallia</taxon>
        <taxon>Actiniaria</taxon>
        <taxon>Edwardsiidae</taxon>
        <taxon>Nematostella</taxon>
    </lineage>
</organism>
<dbReference type="PIRSF" id="PIRSF000654">
    <property type="entry name" value="Integrin-linked_kinase"/>
    <property type="match status" value="1"/>
</dbReference>
<dbReference type="GO" id="GO:0019899">
    <property type="term" value="F:enzyme binding"/>
    <property type="evidence" value="ECO:0007669"/>
    <property type="project" value="UniProtKB-ARBA"/>
</dbReference>
<dbReference type="PROSITE" id="PS00108">
    <property type="entry name" value="PROTEIN_KINASE_ST"/>
    <property type="match status" value="1"/>
</dbReference>
<comment type="similarity">
    <text evidence="2">Belongs to the protein kinase superfamily. STE Ser/Thr protein kinase family. MAP kinase kinase kinase subfamily.</text>
</comment>
<keyword evidence="6" id="KW-0808">Transferase</keyword>
<dbReference type="Gene3D" id="3.30.200.20">
    <property type="entry name" value="Phosphorylase Kinase, domain 1"/>
    <property type="match status" value="1"/>
</dbReference>
<dbReference type="InParanoid" id="A7RMS1"/>
<evidence type="ECO:0000313" key="18">
    <source>
        <dbReference type="Proteomes" id="UP000001593"/>
    </source>
</evidence>
<proteinExistence type="inferred from homology"/>
<reference evidence="17 18" key="1">
    <citation type="journal article" date="2007" name="Science">
        <title>Sea anemone genome reveals ancestral eumetazoan gene repertoire and genomic organization.</title>
        <authorList>
            <person name="Putnam N.H."/>
            <person name="Srivastava M."/>
            <person name="Hellsten U."/>
            <person name="Dirks B."/>
            <person name="Chapman J."/>
            <person name="Salamov A."/>
            <person name="Terry A."/>
            <person name="Shapiro H."/>
            <person name="Lindquist E."/>
            <person name="Kapitonov V.V."/>
            <person name="Jurka J."/>
            <person name="Genikhovich G."/>
            <person name="Grigoriev I.V."/>
            <person name="Lucas S.M."/>
            <person name="Steele R.E."/>
            <person name="Finnerty J.R."/>
            <person name="Technau U."/>
            <person name="Martindale M.Q."/>
            <person name="Rokhsar D.S."/>
        </authorList>
    </citation>
    <scope>NUCLEOTIDE SEQUENCE [LARGE SCALE GENOMIC DNA]</scope>
    <source>
        <strain evidence="18">CH2 X CH6</strain>
    </source>
</reference>
<dbReference type="CDD" id="cd14058">
    <property type="entry name" value="STKc_TAK1"/>
    <property type="match status" value="1"/>
</dbReference>
<dbReference type="AlphaFoldDB" id="A7RMS1"/>
<evidence type="ECO:0000256" key="14">
    <source>
        <dbReference type="PROSITE-ProRule" id="PRU10141"/>
    </source>
</evidence>
<dbReference type="PROSITE" id="PS50011">
    <property type="entry name" value="PROTEIN_KINASE_DOM"/>
    <property type="match status" value="1"/>
</dbReference>
<dbReference type="eggNOG" id="KOG0192">
    <property type="taxonomic scope" value="Eukaryota"/>
</dbReference>
<dbReference type="GO" id="GO:0009893">
    <property type="term" value="P:positive regulation of metabolic process"/>
    <property type="evidence" value="ECO:0007669"/>
    <property type="project" value="UniProtKB-ARBA"/>
</dbReference>
<dbReference type="PhylomeDB" id="A7RMS1"/>
<dbReference type="GO" id="GO:0004672">
    <property type="term" value="F:protein kinase activity"/>
    <property type="evidence" value="ECO:0000318"/>
    <property type="project" value="GO_Central"/>
</dbReference>
<evidence type="ECO:0000313" key="17">
    <source>
        <dbReference type="EMBL" id="EDO47144.1"/>
    </source>
</evidence>
<evidence type="ECO:0000259" key="16">
    <source>
        <dbReference type="PROSITE" id="PS50011"/>
    </source>
</evidence>
<dbReference type="Gene3D" id="1.10.510.10">
    <property type="entry name" value="Transferase(Phosphotransferase) domain 1"/>
    <property type="match status" value="1"/>
</dbReference>
<accession>A7RMS1</accession>
<evidence type="ECO:0000256" key="6">
    <source>
        <dbReference type="ARBA" id="ARBA00022679"/>
    </source>
</evidence>
<dbReference type="GO" id="GO:0005524">
    <property type="term" value="F:ATP binding"/>
    <property type="evidence" value="ECO:0007669"/>
    <property type="project" value="UniProtKB-UniRule"/>
</dbReference>
<keyword evidence="7" id="KW-0479">Metal-binding</keyword>
<dbReference type="EMBL" id="DS469521">
    <property type="protein sequence ID" value="EDO47144.1"/>
    <property type="molecule type" value="Genomic_DNA"/>
</dbReference>
<comment type="catalytic activity">
    <reaction evidence="12">
        <text>L-threonyl-[protein] + ATP = O-phospho-L-threonyl-[protein] + ADP + H(+)</text>
        <dbReference type="Rhea" id="RHEA:46608"/>
        <dbReference type="Rhea" id="RHEA-COMP:11060"/>
        <dbReference type="Rhea" id="RHEA-COMP:11605"/>
        <dbReference type="ChEBI" id="CHEBI:15378"/>
        <dbReference type="ChEBI" id="CHEBI:30013"/>
        <dbReference type="ChEBI" id="CHEBI:30616"/>
        <dbReference type="ChEBI" id="CHEBI:61977"/>
        <dbReference type="ChEBI" id="CHEBI:456216"/>
        <dbReference type="EC" id="2.7.11.25"/>
    </reaction>
</comment>
<dbReference type="OMA" id="CDVHSWA"/>
<dbReference type="PRINTS" id="PR00109">
    <property type="entry name" value="TYRKINASE"/>
</dbReference>
<dbReference type="InterPro" id="IPR011009">
    <property type="entry name" value="Kinase-like_dom_sf"/>
</dbReference>
<dbReference type="STRING" id="45351.A7RMS1"/>
<dbReference type="InterPro" id="IPR017441">
    <property type="entry name" value="Protein_kinase_ATP_BS"/>
</dbReference>
<keyword evidence="5 15" id="KW-0723">Serine/threonine-protein kinase</keyword>
<keyword evidence="10 14" id="KW-0067">ATP-binding</keyword>
<dbReference type="PANTHER" id="PTHR46716">
    <property type="entry name" value="MITOGEN-ACTIVATED PROTEIN KINASE KINASE KINASE 7"/>
    <property type="match status" value="1"/>
</dbReference>
<keyword evidence="11" id="KW-0460">Magnesium</keyword>
<keyword evidence="9" id="KW-0418">Kinase</keyword>
<dbReference type="EC" id="2.7.11.25" evidence="3"/>
<evidence type="ECO:0000256" key="15">
    <source>
        <dbReference type="RuleBase" id="RU000304"/>
    </source>
</evidence>
<sequence length="280" mass="31893">EEIDSDELEVIENVGHGAFGVVYKARWREKFIVAVKTIESEAEKKAFIVEVQQLSRVSHRNIIKLYGAVTKHEPVCLVMEYAEGGSLYNLLHWKKSTSRAPIYTASHVISWALQCASGVEYLHSMKPKAIIHRDLKPPNLLLTRCGTVVKICDFGTACDLKTYMTNNKGSAAWMAPEVFEGNNYTEKCDVYSFGIILWEMISRRKPFDDMAGSPPFRIMWAVHIGRRPPLIKNIPKPIEELITSCWDKDPDKRPSFSRIVIFLNHLMQFFPGADTCLVFP</sequence>
<dbReference type="KEGG" id="nve:5519317"/>
<evidence type="ECO:0000256" key="7">
    <source>
        <dbReference type="ARBA" id="ARBA00022723"/>
    </source>
</evidence>
<dbReference type="GO" id="GO:0043410">
    <property type="term" value="P:positive regulation of MAPK cascade"/>
    <property type="evidence" value="ECO:0007669"/>
    <property type="project" value="UniProtKB-ARBA"/>
</dbReference>
<evidence type="ECO:0000256" key="3">
    <source>
        <dbReference type="ARBA" id="ARBA00012406"/>
    </source>
</evidence>
<dbReference type="GO" id="GO:0046872">
    <property type="term" value="F:metal ion binding"/>
    <property type="evidence" value="ECO:0007669"/>
    <property type="project" value="UniProtKB-KW"/>
</dbReference>
<dbReference type="OrthoDB" id="10261027at2759"/>
<dbReference type="PANTHER" id="PTHR46716:SF1">
    <property type="entry name" value="MITOGEN-ACTIVATED PROTEIN KINASE KINASE KINASE 7"/>
    <property type="match status" value="1"/>
</dbReference>
<comment type="catalytic activity">
    <reaction evidence="13">
        <text>L-seryl-[protein] + ATP = O-phospho-L-seryl-[protein] + ADP + H(+)</text>
        <dbReference type="Rhea" id="RHEA:17989"/>
        <dbReference type="Rhea" id="RHEA-COMP:9863"/>
        <dbReference type="Rhea" id="RHEA-COMP:11604"/>
        <dbReference type="ChEBI" id="CHEBI:15378"/>
        <dbReference type="ChEBI" id="CHEBI:29999"/>
        <dbReference type="ChEBI" id="CHEBI:30616"/>
        <dbReference type="ChEBI" id="CHEBI:83421"/>
        <dbReference type="ChEBI" id="CHEBI:456216"/>
        <dbReference type="EC" id="2.7.11.25"/>
    </reaction>
</comment>
<dbReference type="GO" id="GO:0004709">
    <property type="term" value="F:MAP kinase kinase kinase activity"/>
    <property type="evidence" value="ECO:0007669"/>
    <property type="project" value="UniProtKB-EC"/>
</dbReference>
<protein>
    <recommendedName>
        <fullName evidence="4">Mitogen-activated protein kinase kinase kinase 7</fullName>
        <ecNumber evidence="3">2.7.11.25</ecNumber>
    </recommendedName>
</protein>
<feature type="non-terminal residue" evidence="17">
    <location>
        <position position="1"/>
    </location>
</feature>
<dbReference type="SMART" id="SM00220">
    <property type="entry name" value="S_TKc"/>
    <property type="match status" value="1"/>
</dbReference>
<dbReference type="InterPro" id="IPR000719">
    <property type="entry name" value="Prot_kinase_dom"/>
</dbReference>
<keyword evidence="18" id="KW-1185">Reference proteome</keyword>
<feature type="domain" description="Protein kinase" evidence="16">
    <location>
        <begin position="8"/>
        <end position="270"/>
    </location>
</feature>
<dbReference type="GO" id="GO:0007165">
    <property type="term" value="P:signal transduction"/>
    <property type="evidence" value="ECO:0000318"/>
    <property type="project" value="GO_Central"/>
</dbReference>